<comment type="caution">
    <text evidence="1">The sequence shown here is derived from an EMBL/GenBank/DDBJ whole genome shotgun (WGS) entry which is preliminary data.</text>
</comment>
<dbReference type="Proteomes" id="UP001164250">
    <property type="component" value="Chromosome 7"/>
</dbReference>
<dbReference type="EMBL" id="CM047903">
    <property type="protein sequence ID" value="KAJ0092758.1"/>
    <property type="molecule type" value="Genomic_DNA"/>
</dbReference>
<gene>
    <name evidence="1" type="ORF">Patl1_24811</name>
</gene>
<name>A0ACC1B1F3_9ROSI</name>
<accession>A0ACC1B1F3</accession>
<organism evidence="1 2">
    <name type="scientific">Pistacia atlantica</name>
    <dbReference type="NCBI Taxonomy" id="434234"/>
    <lineage>
        <taxon>Eukaryota</taxon>
        <taxon>Viridiplantae</taxon>
        <taxon>Streptophyta</taxon>
        <taxon>Embryophyta</taxon>
        <taxon>Tracheophyta</taxon>
        <taxon>Spermatophyta</taxon>
        <taxon>Magnoliopsida</taxon>
        <taxon>eudicotyledons</taxon>
        <taxon>Gunneridae</taxon>
        <taxon>Pentapetalae</taxon>
        <taxon>rosids</taxon>
        <taxon>malvids</taxon>
        <taxon>Sapindales</taxon>
        <taxon>Anacardiaceae</taxon>
        <taxon>Pistacia</taxon>
    </lineage>
</organism>
<evidence type="ECO:0000313" key="1">
    <source>
        <dbReference type="EMBL" id="KAJ0092758.1"/>
    </source>
</evidence>
<keyword evidence="2" id="KW-1185">Reference proteome</keyword>
<evidence type="ECO:0000313" key="2">
    <source>
        <dbReference type="Proteomes" id="UP001164250"/>
    </source>
</evidence>
<proteinExistence type="predicted"/>
<sequence length="455" mass="49754">MGFGLLFRLDESSLGSHLNERRVRGEEEGMDDGEESGPVNEISESESEKDAMDEKLALEGVSVADSVHNGSTDSNARATSHESPVEDKSIENGVDGEVSDVARTGVSPVTPELEDLIDRALGLGSTAVSSTKYGLETTHVDLAGEDNHEEKKGTVRDKPYISKAERRKLKKGQDSIVPDAKVDQQKKKGKGNDVSASQTEASVKNGKPDAGKISRGQKGKLKKMKENLLVKFKKMIGESENGNGDAAIDEGKKTCWRYVSIYKVFHFCSEDAPKICYKCKKVGHLSRDCKEHPDHASNGWANSGVERNSHAGMDDTAEMDRVAMEEDDIHEIGEEEKGRLNDVDYLTGNPLPNDILLYAVPVCGPYSAVQSYKYRVKIIPGTAKKGKAAKTAMNLFTHMLEATQREKELMKACTDPELFAAIIGNVKVTAAGLTQLKHKQKKGKKNNSKEKTQKS</sequence>
<protein>
    <submittedName>
        <fullName evidence="1">Uncharacterized protein</fullName>
    </submittedName>
</protein>
<reference evidence="2" key="1">
    <citation type="journal article" date="2023" name="G3 (Bethesda)">
        <title>Genome assembly and association tests identify interacting loci associated with vigor, precocity, and sex in interspecific pistachio rootstocks.</title>
        <authorList>
            <person name="Palmer W."/>
            <person name="Jacygrad E."/>
            <person name="Sagayaradj S."/>
            <person name="Cavanaugh K."/>
            <person name="Han R."/>
            <person name="Bertier L."/>
            <person name="Beede B."/>
            <person name="Kafkas S."/>
            <person name="Golino D."/>
            <person name="Preece J."/>
            <person name="Michelmore R."/>
        </authorList>
    </citation>
    <scope>NUCLEOTIDE SEQUENCE [LARGE SCALE GENOMIC DNA]</scope>
</reference>